<reference evidence="2 3" key="1">
    <citation type="submission" date="2020-04" db="EMBL/GenBank/DDBJ databases">
        <authorList>
            <person name="Basu S."/>
            <person name="Maruthanayagam V."/>
            <person name="Chakraborty S."/>
            <person name="Pramanik A."/>
            <person name="Mukherjee J."/>
            <person name="Brink B."/>
        </authorList>
    </citation>
    <scope>NUCLEOTIDE SEQUENCE [LARGE SCALE GENOMIC DNA]</scope>
    <source>
        <strain evidence="2 3">AP17</strain>
    </source>
</reference>
<evidence type="ECO:0000313" key="3">
    <source>
        <dbReference type="Proteomes" id="UP000500857"/>
    </source>
</evidence>
<dbReference type="EMBL" id="CP051167">
    <property type="protein sequence ID" value="QIZ70127.1"/>
    <property type="molecule type" value="Genomic_DNA"/>
</dbReference>
<dbReference type="RefSeq" id="WP_168568284.1">
    <property type="nucleotide sequence ID" value="NZ_CP051167.1"/>
</dbReference>
<feature type="region of interest" description="Disordered" evidence="1">
    <location>
        <begin position="1"/>
        <end position="39"/>
    </location>
</feature>
<dbReference type="KEGG" id="oxy:HCG48_05700"/>
<keyword evidence="3" id="KW-1185">Reference proteome</keyword>
<evidence type="ECO:0000256" key="1">
    <source>
        <dbReference type="SAM" id="MobiDB-lite"/>
    </source>
</evidence>
<proteinExistence type="predicted"/>
<name>A0A6H1TVH0_9CYAN</name>
<organism evidence="2 3">
    <name type="scientific">Oxynema aestuarii AP17</name>
    <dbReference type="NCBI Taxonomy" id="2064643"/>
    <lineage>
        <taxon>Bacteria</taxon>
        <taxon>Bacillati</taxon>
        <taxon>Cyanobacteriota</taxon>
        <taxon>Cyanophyceae</taxon>
        <taxon>Oscillatoriophycideae</taxon>
        <taxon>Oscillatoriales</taxon>
        <taxon>Oscillatoriaceae</taxon>
        <taxon>Oxynema</taxon>
        <taxon>Oxynema aestuarii</taxon>
    </lineage>
</organism>
<accession>A0A6H1TVH0</accession>
<evidence type="ECO:0000313" key="2">
    <source>
        <dbReference type="EMBL" id="QIZ70127.1"/>
    </source>
</evidence>
<gene>
    <name evidence="2" type="ORF">HCG48_05700</name>
</gene>
<protein>
    <submittedName>
        <fullName evidence="2">Uncharacterized protein</fullName>
    </submittedName>
</protein>
<dbReference type="AlphaFoldDB" id="A0A6H1TVH0"/>
<sequence length="52" mass="6033">MNHRQHPRKQAVPPILAQKSPFFSRAGGKHHTTIGDRRTRAENHWNLEIDGH</sequence>
<dbReference type="Proteomes" id="UP000500857">
    <property type="component" value="Chromosome"/>
</dbReference>